<name>A0A0W8FI85_9ZZZZ</name>
<reference evidence="1" key="1">
    <citation type="journal article" date="2015" name="Proc. Natl. Acad. Sci. U.S.A.">
        <title>Networks of energetic and metabolic interactions define dynamics in microbial communities.</title>
        <authorList>
            <person name="Embree M."/>
            <person name="Liu J.K."/>
            <person name="Al-Bassam M.M."/>
            <person name="Zengler K."/>
        </authorList>
    </citation>
    <scope>NUCLEOTIDE SEQUENCE</scope>
</reference>
<evidence type="ECO:0008006" key="2">
    <source>
        <dbReference type="Google" id="ProtNLM"/>
    </source>
</evidence>
<dbReference type="Pfam" id="PF11387">
    <property type="entry name" value="DUF2795"/>
    <property type="match status" value="1"/>
</dbReference>
<evidence type="ECO:0000313" key="1">
    <source>
        <dbReference type="EMBL" id="KUG20607.1"/>
    </source>
</evidence>
<gene>
    <name evidence="1" type="ORF">ASZ90_009660</name>
</gene>
<dbReference type="AlphaFoldDB" id="A0A0W8FI85"/>
<proteinExistence type="predicted"/>
<comment type="caution">
    <text evidence="1">The sequence shown here is derived from an EMBL/GenBank/DDBJ whole genome shotgun (WGS) entry which is preliminary data.</text>
</comment>
<dbReference type="InterPro" id="IPR021527">
    <property type="entry name" value="DUF2795"/>
</dbReference>
<protein>
    <recommendedName>
        <fullName evidence="2">DUF2795 domain-containing protein</fullName>
    </recommendedName>
</protein>
<organism evidence="1">
    <name type="scientific">hydrocarbon metagenome</name>
    <dbReference type="NCBI Taxonomy" id="938273"/>
    <lineage>
        <taxon>unclassified sequences</taxon>
        <taxon>metagenomes</taxon>
        <taxon>ecological metagenomes</taxon>
    </lineage>
</organism>
<sequence length="68" mass="7495">MAKVKHSVSPAHIQKFLAGIDYPVSKKQLIEHAKAHKADNDVITVLKAMPEREFNSPTDVSKAIGEVE</sequence>
<accession>A0A0W8FI85</accession>
<dbReference type="EMBL" id="LNQE01001167">
    <property type="protein sequence ID" value="KUG20607.1"/>
    <property type="molecule type" value="Genomic_DNA"/>
</dbReference>